<evidence type="ECO:0000256" key="2">
    <source>
        <dbReference type="SAM" id="Phobius"/>
    </source>
</evidence>
<sequence>MVEEGVPVFKRLFDRIEQSIGGGEEGAKKVNTFRWLIVLGCLGVALMILSSFFSVHEETLPPESSGEKNEDEAATPAWKKKNSDSMTMKDYEAMYESELSEVLGKVVGVNDVSVMVNLDSSEKNVLEKNTRHSDQVTDETDQKGGSRKIREETRDEKVVLQRNGNGDQPIVVKKIKPQVRGVLIVAEGAENLKVKAAMIEAVQRVLDVPVHRISVMPKG</sequence>
<proteinExistence type="predicted"/>
<organism evidence="3 4">
    <name type="scientific">Paludifilum halophilum</name>
    <dbReference type="NCBI Taxonomy" id="1642702"/>
    <lineage>
        <taxon>Bacteria</taxon>
        <taxon>Bacillati</taxon>
        <taxon>Bacillota</taxon>
        <taxon>Bacilli</taxon>
        <taxon>Bacillales</taxon>
        <taxon>Thermoactinomycetaceae</taxon>
        <taxon>Paludifilum</taxon>
    </lineage>
</organism>
<feature type="region of interest" description="Disordered" evidence="1">
    <location>
        <begin position="125"/>
        <end position="153"/>
    </location>
</feature>
<evidence type="ECO:0000313" key="3">
    <source>
        <dbReference type="EMBL" id="OYD09835.1"/>
    </source>
</evidence>
<name>A0A235BE16_9BACL</name>
<keyword evidence="2" id="KW-0812">Transmembrane</keyword>
<gene>
    <name evidence="3" type="primary">spoIIIAG</name>
    <name evidence="3" type="ORF">CHM34_02265</name>
</gene>
<dbReference type="InterPro" id="IPR014195">
    <property type="entry name" value="Spore_III_AG"/>
</dbReference>
<protein>
    <submittedName>
        <fullName evidence="3">Stage III sporulation protein AG</fullName>
    </submittedName>
</protein>
<dbReference type="EMBL" id="NOWF01000001">
    <property type="protein sequence ID" value="OYD09835.1"/>
    <property type="molecule type" value="Genomic_DNA"/>
</dbReference>
<evidence type="ECO:0000256" key="1">
    <source>
        <dbReference type="SAM" id="MobiDB-lite"/>
    </source>
</evidence>
<reference evidence="3 4" key="1">
    <citation type="submission" date="2017-07" db="EMBL/GenBank/DDBJ databases">
        <title>The genome sequence of Paludifilum halophilum highlights mechanisms for microbial adaptation to high salt environemnts.</title>
        <authorList>
            <person name="Belbahri L."/>
        </authorList>
    </citation>
    <scope>NUCLEOTIDE SEQUENCE [LARGE SCALE GENOMIC DNA]</scope>
    <source>
        <strain evidence="3 4">DSM 102817</strain>
    </source>
</reference>
<dbReference type="AlphaFoldDB" id="A0A235BE16"/>
<accession>A0A235BE16</accession>
<keyword evidence="2" id="KW-1133">Transmembrane helix</keyword>
<comment type="caution">
    <text evidence="3">The sequence shown here is derived from an EMBL/GenBank/DDBJ whole genome shotgun (WGS) entry which is preliminary data.</text>
</comment>
<keyword evidence="2" id="KW-0472">Membrane</keyword>
<dbReference type="Proteomes" id="UP000215459">
    <property type="component" value="Unassembled WGS sequence"/>
</dbReference>
<keyword evidence="4" id="KW-1185">Reference proteome</keyword>
<feature type="transmembrane region" description="Helical" evidence="2">
    <location>
        <begin position="35"/>
        <end position="55"/>
    </location>
</feature>
<evidence type="ECO:0000313" key="4">
    <source>
        <dbReference type="Proteomes" id="UP000215459"/>
    </source>
</evidence>
<dbReference type="NCBIfam" id="TIGR02830">
    <property type="entry name" value="spore_III_AG"/>
    <property type="match status" value="1"/>
</dbReference>
<dbReference type="OrthoDB" id="2381602at2"/>
<feature type="region of interest" description="Disordered" evidence="1">
    <location>
        <begin position="59"/>
        <end position="83"/>
    </location>
</feature>